<name>A0AAF0PN94_SOLVR</name>
<dbReference type="Proteomes" id="UP001234989">
    <property type="component" value="Chromosome 1"/>
</dbReference>
<organism evidence="3 4">
    <name type="scientific">Solanum verrucosum</name>
    <dbReference type="NCBI Taxonomy" id="315347"/>
    <lineage>
        <taxon>Eukaryota</taxon>
        <taxon>Viridiplantae</taxon>
        <taxon>Streptophyta</taxon>
        <taxon>Embryophyta</taxon>
        <taxon>Tracheophyta</taxon>
        <taxon>Spermatophyta</taxon>
        <taxon>Magnoliopsida</taxon>
        <taxon>eudicotyledons</taxon>
        <taxon>Gunneridae</taxon>
        <taxon>Pentapetalae</taxon>
        <taxon>asterids</taxon>
        <taxon>lamiids</taxon>
        <taxon>Solanales</taxon>
        <taxon>Solanaceae</taxon>
        <taxon>Solanoideae</taxon>
        <taxon>Solaneae</taxon>
        <taxon>Solanum</taxon>
    </lineage>
</organism>
<proteinExistence type="predicted"/>
<dbReference type="GO" id="GO:0003824">
    <property type="term" value="F:catalytic activity"/>
    <property type="evidence" value="ECO:0007669"/>
    <property type="project" value="UniProtKB-KW"/>
</dbReference>
<dbReference type="InterPro" id="IPR043128">
    <property type="entry name" value="Rev_trsase/Diguanyl_cyclase"/>
</dbReference>
<evidence type="ECO:0000313" key="3">
    <source>
        <dbReference type="EMBL" id="WMV07893.1"/>
    </source>
</evidence>
<reference evidence="3" key="1">
    <citation type="submission" date="2023-08" db="EMBL/GenBank/DDBJ databases">
        <title>A de novo genome assembly of Solanum verrucosum Schlechtendal, a Mexican diploid species geographically isolated from the other diploid A-genome species in potato relatives.</title>
        <authorList>
            <person name="Hosaka K."/>
        </authorList>
    </citation>
    <scope>NUCLEOTIDE SEQUENCE</scope>
    <source>
        <tissue evidence="3">Young leaves</tissue>
    </source>
</reference>
<protein>
    <recommendedName>
        <fullName evidence="2">Reverse transcriptase/retrotransposon-derived protein RNase H-like domain-containing protein</fullName>
    </recommendedName>
</protein>
<evidence type="ECO:0000256" key="1">
    <source>
        <dbReference type="ARBA" id="ARBA00023268"/>
    </source>
</evidence>
<dbReference type="SUPFAM" id="SSF56672">
    <property type="entry name" value="DNA/RNA polymerases"/>
    <property type="match status" value="1"/>
</dbReference>
<dbReference type="InterPro" id="IPR041577">
    <property type="entry name" value="RT_RNaseH_2"/>
</dbReference>
<dbReference type="Gene3D" id="3.30.70.270">
    <property type="match status" value="1"/>
</dbReference>
<dbReference type="PANTHER" id="PTHR37984:SF5">
    <property type="entry name" value="PROTEIN NYNRIN-LIKE"/>
    <property type="match status" value="1"/>
</dbReference>
<gene>
    <name evidence="3" type="ORF">MTR67_001278</name>
</gene>
<dbReference type="FunFam" id="3.30.70.270:FF:000020">
    <property type="entry name" value="Transposon Tf2-6 polyprotein-like Protein"/>
    <property type="match status" value="1"/>
</dbReference>
<dbReference type="Pfam" id="PF17919">
    <property type="entry name" value="RT_RNaseH_2"/>
    <property type="match status" value="1"/>
</dbReference>
<keyword evidence="1" id="KW-0511">Multifunctional enzyme</keyword>
<dbReference type="InterPro" id="IPR043502">
    <property type="entry name" value="DNA/RNA_pol_sf"/>
</dbReference>
<accession>A0AAF0PN94</accession>
<dbReference type="InterPro" id="IPR050951">
    <property type="entry name" value="Retrovirus_Pol_polyprotein"/>
</dbReference>
<dbReference type="AlphaFoldDB" id="A0AAF0PN94"/>
<dbReference type="EMBL" id="CP133612">
    <property type="protein sequence ID" value="WMV07893.1"/>
    <property type="molecule type" value="Genomic_DNA"/>
</dbReference>
<feature type="domain" description="Reverse transcriptase/retrotransposon-derived protein RNase H-like" evidence="2">
    <location>
        <begin position="69"/>
        <end position="120"/>
    </location>
</feature>
<keyword evidence="4" id="KW-1185">Reference proteome</keyword>
<feature type="non-terminal residue" evidence="3">
    <location>
        <position position="1"/>
    </location>
</feature>
<evidence type="ECO:0000259" key="2">
    <source>
        <dbReference type="Pfam" id="PF17919"/>
    </source>
</evidence>
<dbReference type="PANTHER" id="PTHR37984">
    <property type="entry name" value="PROTEIN CBG26694"/>
    <property type="match status" value="1"/>
</dbReference>
<sequence>FLGHVVFKEGIRVDPTKIEAIRGWTIPTTATEIRSFVGLARYYRRFVHSFSTIASPLTRLTRHSVSFKWFDECEKSFQKRKTLLTSTPILALPEEGVHFIVYCDASRVGLSGVLMQRDLNLRQHRLLELLKDYRHHHHVSSTEG</sequence>
<evidence type="ECO:0000313" key="4">
    <source>
        <dbReference type="Proteomes" id="UP001234989"/>
    </source>
</evidence>